<feature type="compositionally biased region" description="Polar residues" evidence="2">
    <location>
        <begin position="214"/>
        <end position="227"/>
    </location>
</feature>
<dbReference type="PANTHER" id="PTHR36696">
    <property type="entry name" value="AGAP012002-PA"/>
    <property type="match status" value="1"/>
</dbReference>
<evidence type="ECO:0000256" key="1">
    <source>
        <dbReference type="SAM" id="Coils"/>
    </source>
</evidence>
<feature type="coiled-coil region" evidence="1">
    <location>
        <begin position="332"/>
        <end position="359"/>
    </location>
</feature>
<feature type="region of interest" description="Disordered" evidence="2">
    <location>
        <begin position="247"/>
        <end position="297"/>
    </location>
</feature>
<evidence type="ECO:0000256" key="2">
    <source>
        <dbReference type="SAM" id="MobiDB-lite"/>
    </source>
</evidence>
<accession>A0AAD5LLJ1</accession>
<evidence type="ECO:0000313" key="4">
    <source>
        <dbReference type="Proteomes" id="UP000820818"/>
    </source>
</evidence>
<feature type="region of interest" description="Disordered" evidence="2">
    <location>
        <begin position="24"/>
        <end position="74"/>
    </location>
</feature>
<evidence type="ECO:0000313" key="3">
    <source>
        <dbReference type="EMBL" id="KAI9560013.1"/>
    </source>
</evidence>
<reference evidence="3 4" key="1">
    <citation type="submission" date="2022-05" db="EMBL/GenBank/DDBJ databases">
        <title>A multi-omics perspective on studying reproductive biology in Daphnia sinensis.</title>
        <authorList>
            <person name="Jia J."/>
        </authorList>
    </citation>
    <scope>NUCLEOTIDE SEQUENCE [LARGE SCALE GENOMIC DNA]</scope>
    <source>
        <strain evidence="3 4">WSL</strain>
    </source>
</reference>
<keyword evidence="1" id="KW-0175">Coiled coil</keyword>
<dbReference type="PANTHER" id="PTHR36696:SF1">
    <property type="entry name" value="EF-HAND DOMAIN-CONTAINING PROTEIN"/>
    <property type="match status" value="1"/>
</dbReference>
<dbReference type="Proteomes" id="UP000820818">
    <property type="component" value="Linkage Group LG4"/>
</dbReference>
<dbReference type="AlphaFoldDB" id="A0AAD5LLJ1"/>
<dbReference type="EMBL" id="WJBH02000004">
    <property type="protein sequence ID" value="KAI9560013.1"/>
    <property type="molecule type" value="Genomic_DNA"/>
</dbReference>
<name>A0AAD5LLJ1_9CRUS</name>
<proteinExistence type="predicted"/>
<gene>
    <name evidence="3" type="ORF">GHT06_014023</name>
</gene>
<organism evidence="3 4">
    <name type="scientific">Daphnia sinensis</name>
    <dbReference type="NCBI Taxonomy" id="1820382"/>
    <lineage>
        <taxon>Eukaryota</taxon>
        <taxon>Metazoa</taxon>
        <taxon>Ecdysozoa</taxon>
        <taxon>Arthropoda</taxon>
        <taxon>Crustacea</taxon>
        <taxon>Branchiopoda</taxon>
        <taxon>Diplostraca</taxon>
        <taxon>Cladocera</taxon>
        <taxon>Anomopoda</taxon>
        <taxon>Daphniidae</taxon>
        <taxon>Daphnia</taxon>
        <taxon>Daphnia similis group</taxon>
    </lineage>
</organism>
<feature type="compositionally biased region" description="Basic and acidic residues" evidence="2">
    <location>
        <begin position="46"/>
        <end position="58"/>
    </location>
</feature>
<protein>
    <submittedName>
        <fullName evidence="3">Uncharacterized protein</fullName>
    </submittedName>
</protein>
<comment type="caution">
    <text evidence="3">The sequence shown here is derived from an EMBL/GenBank/DDBJ whole genome shotgun (WGS) entry which is preliminary data.</text>
</comment>
<sequence>MATGGLDLVVAGVPQKIAVGNIRNRDSNALQRPPLAPSNNLSTRKQKSDGETTSKRPTESLCDTESNSSRSSLRESDKPVIWVDIARKLPTPEVATPIITATERKLPASVPVPTRQGLLPVAFQIYLQTNFSLMAEVETAKKRRSDNRHIFRTEQEDDVNWTSHAPRPSDWLQNAPFARKKNRTRKNVNVGKWLELPDGLKGIHLQGREPRKTNPLQPSPRNLAKNGSIQHHSFDLPLEWDLPGKGTIFQPINLGKPTNQSRKQRRRRRMKRKTKKGKKLPKQLSSKGGRGLRSSDSMIEENDEQVLHEAELNETLGNDVSVQPPEVCGMSSENKQQSLEDLEESLRNIQVQDEDINEDILYQVENTTIAEDMTWLYFPRAGNNFGARFELPIDLRKLKKMTPLEYLSQYVVATRCRQRLNDVVFERHAVDSKLPSEKLFSSLTEILGFPLDSQAEEKLSNLIDLVSVSQLSREQFAGIGALAERIGRSGISRRDDLELADFNLLHQKMTYLEMGQPLRQLFMFICEIDLSSPT</sequence>
<feature type="compositionally biased region" description="Basic residues" evidence="2">
    <location>
        <begin position="262"/>
        <end position="281"/>
    </location>
</feature>
<keyword evidence="4" id="KW-1185">Reference proteome</keyword>
<feature type="compositionally biased region" description="Low complexity" evidence="2">
    <location>
        <begin position="282"/>
        <end position="297"/>
    </location>
</feature>
<feature type="region of interest" description="Disordered" evidence="2">
    <location>
        <begin position="204"/>
        <end position="227"/>
    </location>
</feature>